<dbReference type="HAMAP" id="MF_01016">
    <property type="entry name" value="YidE"/>
    <property type="match status" value="1"/>
</dbReference>
<dbReference type="GO" id="GO:0006813">
    <property type="term" value="P:potassium ion transport"/>
    <property type="evidence" value="ECO:0007669"/>
    <property type="project" value="InterPro"/>
</dbReference>
<dbReference type="OrthoDB" id="5166626at2"/>
<feature type="transmembrane region" description="Helical" evidence="8">
    <location>
        <begin position="437"/>
        <end position="455"/>
    </location>
</feature>
<protein>
    <recommendedName>
        <fullName evidence="8">Putative transport protein C9I88_07435</fullName>
    </recommendedName>
</protein>
<feature type="transmembrane region" description="Helical" evidence="8">
    <location>
        <begin position="162"/>
        <end position="182"/>
    </location>
</feature>
<sequence>MSDIALSISILSLVAVLGLWMGNWRIKGVGLGIGGVLFGGIIVGHYTETMGVTLNAHTLHFIQEFGLILFVYTIGIQVGPGFFASLRSSGLKLNGFAALVVLLGCVVAILLYIVFDVPLPILLGIYSGAVTNTPALGAGQQILSELGVSADLLDITGMGYAVAYPFGICGILITMWLLRLIFKVNIDKEAMVYNSNSGDKKEGLQTLNVAVRNPNLNGLTFIQIPAITEGAIICSRLKRGNQLSIPKESTTIELNDVLHLVGTKVALEKARLVIGDIVDISLSTKGTDLQVERLVVTNEIVLGKKIRELELKEKYDVVISRLNRAGVELVPNSQTSLQFGDILNLVGSKDAIAAVSGMVGNAEQKLQHVQMLPIFIGIGLGILLGSIPLYLPGFPAALKLGLAGGPLIVALILARIGSIGKLYWFMPPSANLALREIGIVLFLAVVGLKSGSGFIDTLVNGDGFSWMAYGALITFIPLVITGCIARMFGELNYLSMCGMLAGSMTDPPALAFANGLHPSNGAAALSYATVYPLVMCLRILSPQILAILLWIG</sequence>
<keyword evidence="6 8" id="KW-1133">Transmembrane helix</keyword>
<feature type="transmembrane region" description="Helical" evidence="8">
    <location>
        <begin position="67"/>
        <end position="86"/>
    </location>
</feature>
<gene>
    <name evidence="10" type="ORF">C9I88_07435</name>
    <name evidence="11" type="ORF">C9J52_09780</name>
</gene>
<feature type="transmembrane region" description="Helical" evidence="8">
    <location>
        <begin position="371"/>
        <end position="391"/>
    </location>
</feature>
<dbReference type="InterPro" id="IPR006512">
    <property type="entry name" value="YidE_YbjL"/>
</dbReference>
<dbReference type="PANTHER" id="PTHR30445">
    <property type="entry name" value="K(+)_H(+) ANTIPORTER SUBUNIT KHTT"/>
    <property type="match status" value="1"/>
</dbReference>
<keyword evidence="5" id="KW-0677">Repeat</keyword>
<dbReference type="InterPro" id="IPR036721">
    <property type="entry name" value="RCK_C_sf"/>
</dbReference>
<evidence type="ECO:0000313" key="13">
    <source>
        <dbReference type="Proteomes" id="UP000241954"/>
    </source>
</evidence>
<keyword evidence="4 8" id="KW-0812">Transmembrane</keyword>
<dbReference type="PROSITE" id="PS51202">
    <property type="entry name" value="RCK_C"/>
    <property type="match status" value="1"/>
</dbReference>
<keyword evidence="2 8" id="KW-0813">Transport</keyword>
<feature type="transmembrane region" description="Helical" evidence="8">
    <location>
        <begin position="530"/>
        <end position="551"/>
    </location>
</feature>
<evidence type="ECO:0000256" key="4">
    <source>
        <dbReference type="ARBA" id="ARBA00022692"/>
    </source>
</evidence>
<dbReference type="Pfam" id="PF02080">
    <property type="entry name" value="TrkA_C"/>
    <property type="match status" value="1"/>
</dbReference>
<comment type="similarity">
    <text evidence="8">Belongs to the AAE transporter (TC 2.A.81) family. YidE subfamily.</text>
</comment>
<accession>A0A0D8P2U6</accession>
<evidence type="ECO:0000256" key="7">
    <source>
        <dbReference type="ARBA" id="ARBA00023136"/>
    </source>
</evidence>
<dbReference type="EMBL" id="PYOP01000013">
    <property type="protein sequence ID" value="PSW96522.1"/>
    <property type="molecule type" value="Genomic_DNA"/>
</dbReference>
<evidence type="ECO:0000313" key="10">
    <source>
        <dbReference type="EMBL" id="PSV97891.1"/>
    </source>
</evidence>
<dbReference type="InterPro" id="IPR050144">
    <property type="entry name" value="AAE_transporter"/>
</dbReference>
<evidence type="ECO:0000256" key="2">
    <source>
        <dbReference type="ARBA" id="ARBA00022448"/>
    </source>
</evidence>
<dbReference type="EMBL" id="PYLW01000005">
    <property type="protein sequence ID" value="PSV97891.1"/>
    <property type="molecule type" value="Genomic_DNA"/>
</dbReference>
<proteinExistence type="inferred from homology"/>
<feature type="transmembrane region" description="Helical" evidence="8">
    <location>
        <begin position="491"/>
        <end position="510"/>
    </location>
</feature>
<dbReference type="Proteomes" id="UP000241190">
    <property type="component" value="Unassembled WGS sequence"/>
</dbReference>
<keyword evidence="12" id="KW-1185">Reference proteome</keyword>
<comment type="subcellular location">
    <subcellularLocation>
        <location evidence="1 8">Cell membrane</location>
        <topology evidence="1 8">Multi-pass membrane protein</topology>
    </subcellularLocation>
</comment>
<feature type="transmembrane region" description="Helical" evidence="8">
    <location>
        <begin position="6"/>
        <end position="22"/>
    </location>
</feature>
<evidence type="ECO:0000313" key="11">
    <source>
        <dbReference type="EMBL" id="PSW96522.1"/>
    </source>
</evidence>
<dbReference type="AlphaFoldDB" id="A0A0D8P2U6"/>
<dbReference type="InterPro" id="IPR006037">
    <property type="entry name" value="RCK_C"/>
</dbReference>
<feature type="domain" description="RCK C-terminal" evidence="9">
    <location>
        <begin position="279"/>
        <end position="361"/>
    </location>
</feature>
<dbReference type="NCBIfam" id="NF003007">
    <property type="entry name" value="PRK03818.1"/>
    <property type="match status" value="1"/>
</dbReference>
<keyword evidence="3 8" id="KW-1003">Cell membrane</keyword>
<evidence type="ECO:0000256" key="1">
    <source>
        <dbReference type="ARBA" id="ARBA00004651"/>
    </source>
</evidence>
<evidence type="ECO:0000313" key="12">
    <source>
        <dbReference type="Proteomes" id="UP000241190"/>
    </source>
</evidence>
<feature type="transmembrane region" description="Helical" evidence="8">
    <location>
        <begin position="403"/>
        <end position="425"/>
    </location>
</feature>
<dbReference type="GO" id="GO:0005886">
    <property type="term" value="C:plasma membrane"/>
    <property type="evidence" value="ECO:0007669"/>
    <property type="project" value="UniProtKB-SubCell"/>
</dbReference>
<dbReference type="RefSeq" id="WP_045036142.1">
    <property type="nucleotide sequence ID" value="NZ_CAMQYU010000115.1"/>
</dbReference>
<keyword evidence="7 8" id="KW-0472">Membrane</keyword>
<evidence type="ECO:0000256" key="8">
    <source>
        <dbReference type="HAMAP-Rule" id="MF_01016"/>
    </source>
</evidence>
<evidence type="ECO:0000256" key="3">
    <source>
        <dbReference type="ARBA" id="ARBA00022475"/>
    </source>
</evidence>
<dbReference type="GO" id="GO:0008324">
    <property type="term" value="F:monoatomic cation transmembrane transporter activity"/>
    <property type="evidence" value="ECO:0007669"/>
    <property type="project" value="InterPro"/>
</dbReference>
<feature type="transmembrane region" description="Helical" evidence="8">
    <location>
        <begin position="467"/>
        <end position="484"/>
    </location>
</feature>
<evidence type="ECO:0000256" key="5">
    <source>
        <dbReference type="ARBA" id="ARBA00022737"/>
    </source>
</evidence>
<dbReference type="Proteomes" id="UP000241954">
    <property type="component" value="Unassembled WGS sequence"/>
</dbReference>
<evidence type="ECO:0000259" key="9">
    <source>
        <dbReference type="PROSITE" id="PS51202"/>
    </source>
</evidence>
<feature type="transmembrane region" description="Helical" evidence="8">
    <location>
        <begin position="29"/>
        <end position="47"/>
    </location>
</feature>
<organism evidence="10 13">
    <name type="scientific">Photobacterium iliopiscarium</name>
    <dbReference type="NCBI Taxonomy" id="56192"/>
    <lineage>
        <taxon>Bacteria</taxon>
        <taxon>Pseudomonadati</taxon>
        <taxon>Pseudomonadota</taxon>
        <taxon>Gammaproteobacteria</taxon>
        <taxon>Vibrionales</taxon>
        <taxon>Vibrionaceae</taxon>
        <taxon>Photobacterium</taxon>
    </lineage>
</organism>
<dbReference type="PANTHER" id="PTHR30445:SF3">
    <property type="entry name" value="TRANSPORT PROTEIN YIDE-RELATED"/>
    <property type="match status" value="1"/>
</dbReference>
<reference evidence="10 13" key="1">
    <citation type="submission" date="2018-01" db="EMBL/GenBank/DDBJ databases">
        <title>Whole genome sequencing of Histamine producing bacteria.</title>
        <authorList>
            <person name="Butler K."/>
        </authorList>
    </citation>
    <scope>NUCLEOTIDE SEQUENCE [LARGE SCALE GENOMIC DNA]</scope>
    <source>
        <strain evidence="11 12">ATCC 51761</strain>
        <strain evidence="10 13">NCIMB 13481</strain>
    </source>
</reference>
<dbReference type="SUPFAM" id="SSF116726">
    <property type="entry name" value="TrkA C-terminal domain-like"/>
    <property type="match status" value="2"/>
</dbReference>
<dbReference type="NCBIfam" id="TIGR01625">
    <property type="entry name" value="YidE_YbjL_dupl"/>
    <property type="match status" value="2"/>
</dbReference>
<dbReference type="Gene3D" id="3.30.70.1450">
    <property type="entry name" value="Regulator of K+ conductance, C-terminal domain"/>
    <property type="match status" value="2"/>
</dbReference>
<feature type="transmembrane region" description="Helical" evidence="8">
    <location>
        <begin position="93"/>
        <end position="115"/>
    </location>
</feature>
<name>A0A0D8P2U6_9GAMM</name>
<dbReference type="InterPro" id="IPR023018">
    <property type="entry name" value="Transpt_YidE_put"/>
</dbReference>
<evidence type="ECO:0000256" key="6">
    <source>
        <dbReference type="ARBA" id="ARBA00022989"/>
    </source>
</evidence>
<comment type="caution">
    <text evidence="10">The sequence shown here is derived from an EMBL/GenBank/DDBJ whole genome shotgun (WGS) entry which is preliminary data.</text>
</comment>
<dbReference type="GeneID" id="93548541"/>
<dbReference type="Pfam" id="PF06826">
    <property type="entry name" value="Asp-Al_Ex"/>
    <property type="match status" value="2"/>
</dbReference>